<evidence type="ECO:0000313" key="4">
    <source>
        <dbReference type="Proteomes" id="UP000800200"/>
    </source>
</evidence>
<dbReference type="EMBL" id="ML994619">
    <property type="protein sequence ID" value="KAF2190097.1"/>
    <property type="molecule type" value="Genomic_DNA"/>
</dbReference>
<feature type="transmembrane region" description="Helical" evidence="2">
    <location>
        <begin position="79"/>
        <end position="100"/>
    </location>
</feature>
<dbReference type="AlphaFoldDB" id="A0A6A6EDL1"/>
<feature type="transmembrane region" description="Helical" evidence="2">
    <location>
        <begin position="121"/>
        <end position="141"/>
    </location>
</feature>
<evidence type="ECO:0000256" key="2">
    <source>
        <dbReference type="SAM" id="Phobius"/>
    </source>
</evidence>
<feature type="compositionally biased region" description="Acidic residues" evidence="1">
    <location>
        <begin position="223"/>
        <end position="234"/>
    </location>
</feature>
<feature type="compositionally biased region" description="Basic and acidic residues" evidence="1">
    <location>
        <begin position="253"/>
        <end position="262"/>
    </location>
</feature>
<feature type="transmembrane region" description="Helical" evidence="2">
    <location>
        <begin position="192"/>
        <end position="213"/>
    </location>
</feature>
<keyword evidence="2" id="KW-0472">Membrane</keyword>
<evidence type="ECO:0000256" key="1">
    <source>
        <dbReference type="SAM" id="MobiDB-lite"/>
    </source>
</evidence>
<sequence>MAYYKLLPTPKIRKIVQNLPPKYLAYITLLPIVLVFCISVVIFSLIVHSSVIHELKNPGYVILDLTATILVRMKNWPTYAIIGASGLGIVVSVAGVFAWNRDRKESAIDNKKITNVARVRSVAPTAFAFVCALLAITYAFVQEKEGCELAKGEKVAVCTQETAACVIFPFFPLAINKGWWVPACNEAKAGRVMMIALVVLLFWMGVMQAFQVFQGWKPRNSEQEESGVDEQSEAEELHLIGDSDEDDEDEGFAEERGLELPD</sequence>
<evidence type="ECO:0000313" key="3">
    <source>
        <dbReference type="EMBL" id="KAF2190097.1"/>
    </source>
</evidence>
<reference evidence="3" key="1">
    <citation type="journal article" date="2020" name="Stud. Mycol.">
        <title>101 Dothideomycetes genomes: a test case for predicting lifestyles and emergence of pathogens.</title>
        <authorList>
            <person name="Haridas S."/>
            <person name="Albert R."/>
            <person name="Binder M."/>
            <person name="Bloem J."/>
            <person name="Labutti K."/>
            <person name="Salamov A."/>
            <person name="Andreopoulos B."/>
            <person name="Baker S."/>
            <person name="Barry K."/>
            <person name="Bills G."/>
            <person name="Bluhm B."/>
            <person name="Cannon C."/>
            <person name="Castanera R."/>
            <person name="Culley D."/>
            <person name="Daum C."/>
            <person name="Ezra D."/>
            <person name="Gonzalez J."/>
            <person name="Henrissat B."/>
            <person name="Kuo A."/>
            <person name="Liang C."/>
            <person name="Lipzen A."/>
            <person name="Lutzoni F."/>
            <person name="Magnuson J."/>
            <person name="Mondo S."/>
            <person name="Nolan M."/>
            <person name="Ohm R."/>
            <person name="Pangilinan J."/>
            <person name="Park H.-J."/>
            <person name="Ramirez L."/>
            <person name="Alfaro M."/>
            <person name="Sun H."/>
            <person name="Tritt A."/>
            <person name="Yoshinaga Y."/>
            <person name="Zwiers L.-H."/>
            <person name="Turgeon B."/>
            <person name="Goodwin S."/>
            <person name="Spatafora J."/>
            <person name="Crous P."/>
            <person name="Grigoriev I."/>
        </authorList>
    </citation>
    <scope>NUCLEOTIDE SEQUENCE</scope>
    <source>
        <strain evidence="3">CBS 207.26</strain>
    </source>
</reference>
<keyword evidence="4" id="KW-1185">Reference proteome</keyword>
<feature type="transmembrane region" description="Helical" evidence="2">
    <location>
        <begin position="23"/>
        <end position="47"/>
    </location>
</feature>
<accession>A0A6A6EDL1</accession>
<protein>
    <submittedName>
        <fullName evidence="3">Uncharacterized protein</fullName>
    </submittedName>
</protein>
<organism evidence="3 4">
    <name type="scientific">Zopfia rhizophila CBS 207.26</name>
    <dbReference type="NCBI Taxonomy" id="1314779"/>
    <lineage>
        <taxon>Eukaryota</taxon>
        <taxon>Fungi</taxon>
        <taxon>Dikarya</taxon>
        <taxon>Ascomycota</taxon>
        <taxon>Pezizomycotina</taxon>
        <taxon>Dothideomycetes</taxon>
        <taxon>Dothideomycetes incertae sedis</taxon>
        <taxon>Zopfiaceae</taxon>
        <taxon>Zopfia</taxon>
    </lineage>
</organism>
<name>A0A6A6EDL1_9PEZI</name>
<proteinExistence type="predicted"/>
<keyword evidence="2" id="KW-0812">Transmembrane</keyword>
<feature type="compositionally biased region" description="Acidic residues" evidence="1">
    <location>
        <begin position="242"/>
        <end position="252"/>
    </location>
</feature>
<gene>
    <name evidence="3" type="ORF">K469DRAFT_682252</name>
</gene>
<dbReference type="Proteomes" id="UP000800200">
    <property type="component" value="Unassembled WGS sequence"/>
</dbReference>
<feature type="region of interest" description="Disordered" evidence="1">
    <location>
        <begin position="219"/>
        <end position="262"/>
    </location>
</feature>
<keyword evidence="2" id="KW-1133">Transmembrane helix</keyword>